<protein>
    <submittedName>
        <fullName evidence="3">Uncharacterized protein</fullName>
    </submittedName>
</protein>
<feature type="non-terminal residue" evidence="3">
    <location>
        <position position="242"/>
    </location>
</feature>
<sequence length="242" mass="27432">MQQLFLENKIYIAQPPLYEIKVKGKKASEYILSENQMHKRMIARGLEGTELIIRDGKKGKKTKKAQAGRGRSVKSKKASSNGAREVRDEELTELVKTLAEAERIITVLSRRGINFTDFVQSYYSPSKGGLPQFRICPEGQDEIYYKREEYEKRVDELKKRTKGLAEGEEEESIAAEELHEVGRINQINEQLKKQFGLDLKDFLLKPAKSVSGEAAPTKFELLSGDDKYEVASLGDICASIRQ</sequence>
<reference evidence="3" key="1">
    <citation type="journal article" date="2014" name="Front. Microbiol.">
        <title>High frequency of phylogenetically diverse reductive dehalogenase-homologous genes in deep subseafloor sedimentary metagenomes.</title>
        <authorList>
            <person name="Kawai M."/>
            <person name="Futagami T."/>
            <person name="Toyoda A."/>
            <person name="Takaki Y."/>
            <person name="Nishi S."/>
            <person name="Hori S."/>
            <person name="Arai W."/>
            <person name="Tsubouchi T."/>
            <person name="Morono Y."/>
            <person name="Uchiyama I."/>
            <person name="Ito T."/>
            <person name="Fujiyama A."/>
            <person name="Inagaki F."/>
            <person name="Takami H."/>
        </authorList>
    </citation>
    <scope>NUCLEOTIDE SEQUENCE</scope>
    <source>
        <strain evidence="3">Expedition CK06-06</strain>
    </source>
</reference>
<gene>
    <name evidence="3" type="ORF">S01H1_58519</name>
</gene>
<comment type="caution">
    <text evidence="3">The sequence shown here is derived from an EMBL/GenBank/DDBJ whole genome shotgun (WGS) entry which is preliminary data.</text>
</comment>
<organism evidence="3">
    <name type="scientific">marine sediment metagenome</name>
    <dbReference type="NCBI Taxonomy" id="412755"/>
    <lineage>
        <taxon>unclassified sequences</taxon>
        <taxon>metagenomes</taxon>
        <taxon>ecological metagenomes</taxon>
    </lineage>
</organism>
<dbReference type="AlphaFoldDB" id="X0WAJ4"/>
<feature type="region of interest" description="Disordered" evidence="2">
    <location>
        <begin position="57"/>
        <end position="86"/>
    </location>
</feature>
<feature type="compositionally biased region" description="Basic residues" evidence="2">
    <location>
        <begin position="57"/>
        <end position="77"/>
    </location>
</feature>
<accession>X0WAJ4</accession>
<name>X0WAJ4_9ZZZZ</name>
<evidence type="ECO:0000256" key="2">
    <source>
        <dbReference type="SAM" id="MobiDB-lite"/>
    </source>
</evidence>
<dbReference type="EMBL" id="BARS01038230">
    <property type="protein sequence ID" value="GAG20242.1"/>
    <property type="molecule type" value="Genomic_DNA"/>
</dbReference>
<keyword evidence="1" id="KW-0175">Coiled coil</keyword>
<proteinExistence type="predicted"/>
<evidence type="ECO:0000313" key="3">
    <source>
        <dbReference type="EMBL" id="GAG20242.1"/>
    </source>
</evidence>
<evidence type="ECO:0000256" key="1">
    <source>
        <dbReference type="SAM" id="Coils"/>
    </source>
</evidence>
<feature type="coiled-coil region" evidence="1">
    <location>
        <begin position="140"/>
        <end position="167"/>
    </location>
</feature>